<proteinExistence type="predicted"/>
<gene>
    <name evidence="3" type="ORF">TrLO_g9210</name>
</gene>
<dbReference type="GO" id="GO:0006897">
    <property type="term" value="P:endocytosis"/>
    <property type="evidence" value="ECO:0007669"/>
    <property type="project" value="InterPro"/>
</dbReference>
<feature type="region of interest" description="Disordered" evidence="1">
    <location>
        <begin position="180"/>
        <end position="246"/>
    </location>
</feature>
<dbReference type="SUPFAM" id="SSF50729">
    <property type="entry name" value="PH domain-like"/>
    <property type="match status" value="1"/>
</dbReference>
<dbReference type="OrthoDB" id="10265489at2759"/>
<accession>A0A9W7KVH7</accession>
<dbReference type="GO" id="GO:0030125">
    <property type="term" value="C:clathrin vesicle coat"/>
    <property type="evidence" value="ECO:0007669"/>
    <property type="project" value="TreeGrafter"/>
</dbReference>
<organism evidence="3 4">
    <name type="scientific">Triparma laevis f. longispina</name>
    <dbReference type="NCBI Taxonomy" id="1714387"/>
    <lineage>
        <taxon>Eukaryota</taxon>
        <taxon>Sar</taxon>
        <taxon>Stramenopiles</taxon>
        <taxon>Ochrophyta</taxon>
        <taxon>Bolidophyceae</taxon>
        <taxon>Parmales</taxon>
        <taxon>Triparmaceae</taxon>
        <taxon>Triparma</taxon>
    </lineage>
</organism>
<evidence type="ECO:0000313" key="4">
    <source>
        <dbReference type="Proteomes" id="UP001165122"/>
    </source>
</evidence>
<evidence type="ECO:0000256" key="1">
    <source>
        <dbReference type="SAM" id="MobiDB-lite"/>
    </source>
</evidence>
<feature type="compositionally biased region" description="Acidic residues" evidence="1">
    <location>
        <begin position="233"/>
        <end position="246"/>
    </location>
</feature>
<feature type="domain" description="NECAP PHear" evidence="2">
    <location>
        <begin position="19"/>
        <end position="180"/>
    </location>
</feature>
<dbReference type="PANTHER" id="PTHR12847:SF9">
    <property type="entry name" value="NECAP-LIKE PROTEIN CG9132"/>
    <property type="match status" value="1"/>
</dbReference>
<dbReference type="InterPro" id="IPR011993">
    <property type="entry name" value="PH-like_dom_sf"/>
</dbReference>
<protein>
    <recommendedName>
        <fullName evidence="2">NECAP PHear domain-containing protein</fullName>
    </recommendedName>
</protein>
<evidence type="ECO:0000259" key="2">
    <source>
        <dbReference type="Pfam" id="PF07933"/>
    </source>
</evidence>
<name>A0A9W7KVH7_9STRA</name>
<reference evidence="4" key="1">
    <citation type="journal article" date="2023" name="Commun. Biol.">
        <title>Genome analysis of Parmales, the sister group of diatoms, reveals the evolutionary specialization of diatoms from phago-mixotrophs to photoautotrophs.</title>
        <authorList>
            <person name="Ban H."/>
            <person name="Sato S."/>
            <person name="Yoshikawa S."/>
            <person name="Yamada K."/>
            <person name="Nakamura Y."/>
            <person name="Ichinomiya M."/>
            <person name="Sato N."/>
            <person name="Blanc-Mathieu R."/>
            <person name="Endo H."/>
            <person name="Kuwata A."/>
            <person name="Ogata H."/>
        </authorList>
    </citation>
    <scope>NUCLEOTIDE SEQUENCE [LARGE SCALE GENOMIC DNA]</scope>
    <source>
        <strain evidence="4">NIES 3700</strain>
    </source>
</reference>
<comment type="caution">
    <text evidence="3">The sequence shown here is derived from an EMBL/GenBank/DDBJ whole genome shotgun (WGS) entry which is preliminary data.</text>
</comment>
<evidence type="ECO:0000313" key="3">
    <source>
        <dbReference type="EMBL" id="GMI13188.1"/>
    </source>
</evidence>
<sequence>MAGLVDTTSADTANIAMDLMDVDEVFVYFIPKLTSSTGHRADSWSLDKPALTGKFTLSHYETSNILHISLLEPSGSLFARCPINLNGTPPKLLDTVVETVLDSSRYFVLLCVDDATKREVRVGIGFRDRTHASDLKGHLQDYVRSIERQNKAKELTANAQNAVHQDFTLKVGEKISINIGGMDSNKPKKEKKKGTGGGVGAFKLKAPPPANLTEIEKGVEGIKVGEGQKKEEVVEEDEDWGDFEGA</sequence>
<dbReference type="AlphaFoldDB" id="A0A9W7KVH7"/>
<dbReference type="Pfam" id="PF07933">
    <property type="entry name" value="DUF1681"/>
    <property type="match status" value="1"/>
</dbReference>
<dbReference type="EMBL" id="BRXW01000187">
    <property type="protein sequence ID" value="GMI13188.1"/>
    <property type="molecule type" value="Genomic_DNA"/>
</dbReference>
<keyword evidence="4" id="KW-1185">Reference proteome</keyword>
<dbReference type="Proteomes" id="UP001165122">
    <property type="component" value="Unassembled WGS sequence"/>
</dbReference>
<dbReference type="PANTHER" id="PTHR12847">
    <property type="entry name" value="ATP-BINDING CASSETTE ABC TRANSPORTER-RELATED"/>
    <property type="match status" value="1"/>
</dbReference>
<dbReference type="InterPro" id="IPR012466">
    <property type="entry name" value="NECAP_PHear"/>
</dbReference>
<dbReference type="Gene3D" id="2.30.29.30">
    <property type="entry name" value="Pleckstrin-homology domain (PH domain)/Phosphotyrosine-binding domain (PTB)"/>
    <property type="match status" value="1"/>
</dbReference>